<name>A0ABT7HJ70_9FUSO</name>
<feature type="transmembrane region" description="Helical" evidence="1">
    <location>
        <begin position="71"/>
        <end position="95"/>
    </location>
</feature>
<feature type="transmembrane region" description="Helical" evidence="1">
    <location>
        <begin position="43"/>
        <end position="59"/>
    </location>
</feature>
<keyword evidence="1" id="KW-1133">Transmembrane helix</keyword>
<sequence>MKKKYLNLALIYAIFAMIGGVFYREFTKFYHFTKVTTLGKVHTHLFILGTFVYLFFAIFSKNIELEKQKNFCIFMKIYNIGLPILSISMLVRGIIQVLEVEISNKISLFISGLAGLGHILVGIGLILFLIALKKGKEK</sequence>
<comment type="caution">
    <text evidence="2">The sequence shown here is derived from an EMBL/GenBank/DDBJ whole genome shotgun (WGS) entry which is preliminary data.</text>
</comment>
<dbReference type="RefSeq" id="WP_285152875.1">
    <property type="nucleotide sequence ID" value="NZ_JASSPP010000004.1"/>
</dbReference>
<keyword evidence="3" id="KW-1185">Reference proteome</keyword>
<gene>
    <name evidence="2" type="ORF">QQA45_03430</name>
</gene>
<protein>
    <submittedName>
        <fullName evidence="2">DUF2871 domain-containing protein</fullName>
    </submittedName>
</protein>
<dbReference type="Proteomes" id="UP001225134">
    <property type="component" value="Unassembled WGS sequence"/>
</dbReference>
<feature type="transmembrane region" description="Helical" evidence="1">
    <location>
        <begin position="5"/>
        <end position="23"/>
    </location>
</feature>
<reference evidence="2 3" key="1">
    <citation type="submission" date="2023-06" db="EMBL/GenBank/DDBJ databases">
        <title>Antibody response to the Sneathia vaginalis cytopathogenic toxin A during pregnancy.</title>
        <authorList>
            <person name="Mccoy Z.T."/>
            <person name="Serrano M.G."/>
            <person name="Spaine K."/>
            <person name="Edwards D.J."/>
            <person name="Buck G.A."/>
            <person name="Jefferson K."/>
        </authorList>
    </citation>
    <scope>NUCLEOTIDE SEQUENCE [LARGE SCALE GENOMIC DNA]</scope>
    <source>
        <strain evidence="2 3">CCUG 42621</strain>
    </source>
</reference>
<evidence type="ECO:0000313" key="3">
    <source>
        <dbReference type="Proteomes" id="UP001225134"/>
    </source>
</evidence>
<keyword evidence="1" id="KW-0472">Membrane</keyword>
<organism evidence="2 3">
    <name type="scientific">Sneathia sanguinegens</name>
    <dbReference type="NCBI Taxonomy" id="40543"/>
    <lineage>
        <taxon>Bacteria</taxon>
        <taxon>Fusobacteriati</taxon>
        <taxon>Fusobacteriota</taxon>
        <taxon>Fusobacteriia</taxon>
        <taxon>Fusobacteriales</taxon>
        <taxon>Leptotrichiaceae</taxon>
        <taxon>Sneathia</taxon>
    </lineage>
</organism>
<evidence type="ECO:0000256" key="1">
    <source>
        <dbReference type="SAM" id="Phobius"/>
    </source>
</evidence>
<dbReference type="InterPro" id="IPR021299">
    <property type="entry name" value="DUF2871"/>
</dbReference>
<evidence type="ECO:0000313" key="2">
    <source>
        <dbReference type="EMBL" id="MDK9580568.1"/>
    </source>
</evidence>
<proteinExistence type="predicted"/>
<keyword evidence="1" id="KW-0812">Transmembrane</keyword>
<feature type="transmembrane region" description="Helical" evidence="1">
    <location>
        <begin position="107"/>
        <end position="132"/>
    </location>
</feature>
<dbReference type="EMBL" id="JASSPP010000004">
    <property type="protein sequence ID" value="MDK9580568.1"/>
    <property type="molecule type" value="Genomic_DNA"/>
</dbReference>
<accession>A0ABT7HJ70</accession>
<dbReference type="Pfam" id="PF11070">
    <property type="entry name" value="DUF2871"/>
    <property type="match status" value="1"/>
</dbReference>